<dbReference type="Gene3D" id="2.40.50.140">
    <property type="entry name" value="Nucleic acid-binding proteins"/>
    <property type="match status" value="2"/>
</dbReference>
<dbReference type="GeneID" id="31006766"/>
<dbReference type="RefSeq" id="XP_020117695.1">
    <property type="nucleotide sequence ID" value="XM_020261904.1"/>
</dbReference>
<dbReference type="GO" id="GO:0016233">
    <property type="term" value="P:telomere capping"/>
    <property type="evidence" value="ECO:0007669"/>
    <property type="project" value="TreeGrafter"/>
</dbReference>
<comment type="similarity">
    <text evidence="3">Belongs to the telombin family.</text>
</comment>
<evidence type="ECO:0000259" key="10">
    <source>
        <dbReference type="SMART" id="SM00976"/>
    </source>
</evidence>
<evidence type="ECO:0000256" key="3">
    <source>
        <dbReference type="ARBA" id="ARBA00008442"/>
    </source>
</evidence>
<name>A0A225AHC8_TALAT</name>
<dbReference type="InterPro" id="IPR032042">
    <property type="entry name" value="POT1PC"/>
</dbReference>
<dbReference type="SUPFAM" id="SSF50249">
    <property type="entry name" value="Nucleic acid-binding proteins"/>
    <property type="match status" value="2"/>
</dbReference>
<dbReference type="Proteomes" id="UP000214365">
    <property type="component" value="Unassembled WGS sequence"/>
</dbReference>
<keyword evidence="12" id="KW-1185">Reference proteome</keyword>
<dbReference type="GO" id="GO:0010521">
    <property type="term" value="F:telomerase inhibitor activity"/>
    <property type="evidence" value="ECO:0007669"/>
    <property type="project" value="TreeGrafter"/>
</dbReference>
<dbReference type="SMART" id="SM00976">
    <property type="entry name" value="Telo_bind"/>
    <property type="match status" value="1"/>
</dbReference>
<dbReference type="FunFam" id="2.40.50.140:FF:000303">
    <property type="entry name" value="Protection of telomeres protein 1"/>
    <property type="match status" value="1"/>
</dbReference>
<sequence length="654" mass="74547">MPAAIPPRFVSVDTAKSTQGHHNLIGVVVDCLSKSKTGGTSFVVTFTIKDADYGKGNQSWTGLKIKYFNNNEHRLPDLRVNDVILLRRLRVRPYQGSLLGIASNTDNVAWAVFRQPEERASLAIPACSPGSSALNLEETTYANWLLDTLARSRSNTSSTPVERHRTEPSTDPIGAKQQNTAVAKKRDRFSLIKNLSMDTFVDLTVHVVKTWYQDDRVHLYVTDYTVNKSLFDYRDKSDDDADGDGGTFGDEFGFMTRNTREKRTWEGPMGRMTVQVTLWDPHSTYAKENVREDSYVALSNVRVKTDKMNGIMEGVMHTDKKFPHKLGIRILDEDDDEPRFADLKKRKREYWRQNRMNKRKVAEDFGEEDGVPKKNAKKRRKEQLRQKKQQEQRQRQQRKEEGQTEIPIAVISAKGPNPHIQAKDPSRACRKLSEILANESHNISLPGNIQYRLPFQNVKYRTVVRVVDFFPPDIADFAVPYRPRRYSAPSSSSSSSSENEDGDDINPHTAGIRWEWRFCLLVEDDKAAPGQARDRIKLFVSGAEAEFLLKLDAVNLRENRSILNRLKEKLCVLWGDLEEYKNAGMRDGQQKGPSQRPFTCCVKEYGVRCTCQRKAILGDGDDSDSNGVVLGPEHNQHCLGWERRFALFGTTINE</sequence>
<accession>A0A225AHC8</accession>
<dbReference type="InterPro" id="IPR011564">
    <property type="entry name" value="Telomer_end-bd_POT1/Cdc13"/>
</dbReference>
<keyword evidence="8" id="KW-0539">Nucleus</keyword>
<keyword evidence="6" id="KW-0779">Telomere</keyword>
<dbReference type="AlphaFoldDB" id="A0A225AHC8"/>
<feature type="compositionally biased region" description="Basic and acidic residues" evidence="9">
    <location>
        <begin position="383"/>
        <end position="402"/>
    </location>
</feature>
<evidence type="ECO:0000256" key="1">
    <source>
        <dbReference type="ARBA" id="ARBA00004123"/>
    </source>
</evidence>
<dbReference type="EMBL" id="LFMY01000011">
    <property type="protein sequence ID" value="OKL57574.1"/>
    <property type="molecule type" value="Genomic_DNA"/>
</dbReference>
<feature type="domain" description="Telomeric single stranded DNA binding POT1/Cdc13" evidence="10">
    <location>
        <begin position="9"/>
        <end position="150"/>
    </location>
</feature>
<protein>
    <recommendedName>
        <fullName evidence="4">Protection of telomeres protein 1</fullName>
    </recommendedName>
</protein>
<evidence type="ECO:0000256" key="8">
    <source>
        <dbReference type="ARBA" id="ARBA00023242"/>
    </source>
</evidence>
<dbReference type="InterPro" id="IPR012340">
    <property type="entry name" value="NA-bd_OB-fold"/>
</dbReference>
<feature type="region of interest" description="Disordered" evidence="9">
    <location>
        <begin position="363"/>
        <end position="407"/>
    </location>
</feature>
<evidence type="ECO:0000313" key="11">
    <source>
        <dbReference type="EMBL" id="OKL57574.1"/>
    </source>
</evidence>
<dbReference type="Pfam" id="PF02765">
    <property type="entry name" value="POT1"/>
    <property type="match status" value="1"/>
</dbReference>
<feature type="region of interest" description="Disordered" evidence="9">
    <location>
        <begin position="155"/>
        <end position="177"/>
    </location>
</feature>
<evidence type="ECO:0000256" key="4">
    <source>
        <dbReference type="ARBA" id="ARBA00015253"/>
    </source>
</evidence>
<comment type="caution">
    <text evidence="11">The sequence shown here is derived from an EMBL/GenBank/DDBJ whole genome shotgun (WGS) entry which is preliminary data.</text>
</comment>
<proteinExistence type="inferred from homology"/>
<gene>
    <name evidence="11" type="ORF">UA08_07010</name>
</gene>
<dbReference type="STRING" id="1441469.A0A225AHC8"/>
<keyword evidence="5" id="KW-0158">Chromosome</keyword>
<dbReference type="GO" id="GO:0098505">
    <property type="term" value="F:G-rich strand telomeric DNA binding"/>
    <property type="evidence" value="ECO:0007669"/>
    <property type="project" value="TreeGrafter"/>
</dbReference>
<evidence type="ECO:0000256" key="9">
    <source>
        <dbReference type="SAM" id="MobiDB-lite"/>
    </source>
</evidence>
<dbReference type="PANTHER" id="PTHR14513:SF0">
    <property type="entry name" value="PROTECTION OF TELOMERES PROTEIN 1"/>
    <property type="match status" value="1"/>
</dbReference>
<dbReference type="CDD" id="cd04497">
    <property type="entry name" value="hPOT1_OB1_like"/>
    <property type="match status" value="1"/>
</dbReference>
<dbReference type="GO" id="GO:0032210">
    <property type="term" value="P:regulation of telomere maintenance via telomerase"/>
    <property type="evidence" value="ECO:0007669"/>
    <property type="project" value="TreeGrafter"/>
</dbReference>
<evidence type="ECO:0000256" key="6">
    <source>
        <dbReference type="ARBA" id="ARBA00022895"/>
    </source>
</evidence>
<organism evidence="11 12">
    <name type="scientific">Talaromyces atroroseus</name>
    <dbReference type="NCBI Taxonomy" id="1441469"/>
    <lineage>
        <taxon>Eukaryota</taxon>
        <taxon>Fungi</taxon>
        <taxon>Dikarya</taxon>
        <taxon>Ascomycota</taxon>
        <taxon>Pezizomycotina</taxon>
        <taxon>Eurotiomycetes</taxon>
        <taxon>Eurotiomycetidae</taxon>
        <taxon>Eurotiales</taxon>
        <taxon>Trichocomaceae</taxon>
        <taxon>Talaromyces</taxon>
        <taxon>Talaromyces sect. Trachyspermi</taxon>
    </lineage>
</organism>
<dbReference type="Pfam" id="PF16686">
    <property type="entry name" value="POT1PC"/>
    <property type="match status" value="1"/>
</dbReference>
<dbReference type="OrthoDB" id="2186770at2759"/>
<dbReference type="PANTHER" id="PTHR14513">
    <property type="entry name" value="PROTECTION OF TELOMERES 1"/>
    <property type="match status" value="1"/>
</dbReference>
<evidence type="ECO:0000256" key="2">
    <source>
        <dbReference type="ARBA" id="ARBA00004574"/>
    </source>
</evidence>
<dbReference type="GO" id="GO:0000783">
    <property type="term" value="C:nuclear telomere cap complex"/>
    <property type="evidence" value="ECO:0007669"/>
    <property type="project" value="TreeGrafter"/>
</dbReference>
<keyword evidence="7" id="KW-0238">DNA-binding</keyword>
<feature type="region of interest" description="Disordered" evidence="9">
    <location>
        <begin position="485"/>
        <end position="506"/>
    </location>
</feature>
<evidence type="ECO:0000256" key="5">
    <source>
        <dbReference type="ARBA" id="ARBA00022454"/>
    </source>
</evidence>
<comment type="subcellular location">
    <subcellularLocation>
        <location evidence="2">Chromosome</location>
        <location evidence="2">Telomere</location>
    </subcellularLocation>
    <subcellularLocation>
        <location evidence="1">Nucleus</location>
    </subcellularLocation>
</comment>
<evidence type="ECO:0000256" key="7">
    <source>
        <dbReference type="ARBA" id="ARBA00023125"/>
    </source>
</evidence>
<dbReference type="InterPro" id="IPR028389">
    <property type="entry name" value="POT1"/>
</dbReference>
<reference evidence="11 12" key="1">
    <citation type="submission" date="2015-06" db="EMBL/GenBank/DDBJ databases">
        <title>Talaromyces atroroseus IBT 11181 draft genome.</title>
        <authorList>
            <person name="Rasmussen K.B."/>
            <person name="Rasmussen S."/>
            <person name="Petersen B."/>
            <person name="Sicheritz-Ponten T."/>
            <person name="Mortensen U.H."/>
            <person name="Thrane U."/>
        </authorList>
    </citation>
    <scope>NUCLEOTIDE SEQUENCE [LARGE SCALE GENOMIC DNA]</scope>
    <source>
        <strain evidence="11 12">IBT 11181</strain>
    </source>
</reference>
<evidence type="ECO:0000313" key="12">
    <source>
        <dbReference type="Proteomes" id="UP000214365"/>
    </source>
</evidence>